<feature type="coiled-coil region" evidence="1">
    <location>
        <begin position="6"/>
        <end position="33"/>
    </location>
</feature>
<reference evidence="3" key="1">
    <citation type="submission" date="2020-05" db="EMBL/GenBank/DDBJ databases">
        <authorList>
            <person name="Chiriac C."/>
            <person name="Salcher M."/>
            <person name="Ghai R."/>
            <person name="Kavagutti S V."/>
        </authorList>
    </citation>
    <scope>NUCLEOTIDE SEQUENCE</scope>
</reference>
<accession>A0A6J7X0N8</accession>
<evidence type="ECO:0000256" key="1">
    <source>
        <dbReference type="SAM" id="Coils"/>
    </source>
</evidence>
<sequence length="62" mass="6549">MTRSQVDAIIDRLDAQSAKIDRLQSEIDQMKGGLTVLKALGALLGVGGIGTLLAYFQSQSGK</sequence>
<evidence type="ECO:0000256" key="2">
    <source>
        <dbReference type="SAM" id="Phobius"/>
    </source>
</evidence>
<dbReference type="EMBL" id="LR798333">
    <property type="protein sequence ID" value="CAB5223764.1"/>
    <property type="molecule type" value="Genomic_DNA"/>
</dbReference>
<keyword evidence="1" id="KW-0175">Coiled coil</keyword>
<protein>
    <submittedName>
        <fullName evidence="3">Uncharacterized protein</fullName>
    </submittedName>
</protein>
<feature type="transmembrane region" description="Helical" evidence="2">
    <location>
        <begin position="36"/>
        <end position="56"/>
    </location>
</feature>
<keyword evidence="2" id="KW-1133">Transmembrane helix</keyword>
<name>A0A6J7X0N8_9CAUD</name>
<keyword evidence="2" id="KW-0812">Transmembrane</keyword>
<keyword evidence="2" id="KW-0472">Membrane</keyword>
<evidence type="ECO:0000313" key="3">
    <source>
        <dbReference type="EMBL" id="CAB5223764.1"/>
    </source>
</evidence>
<proteinExistence type="predicted"/>
<gene>
    <name evidence="3" type="ORF">UFOVP394_2</name>
</gene>
<organism evidence="3">
    <name type="scientific">uncultured Caudovirales phage</name>
    <dbReference type="NCBI Taxonomy" id="2100421"/>
    <lineage>
        <taxon>Viruses</taxon>
        <taxon>Duplodnaviria</taxon>
        <taxon>Heunggongvirae</taxon>
        <taxon>Uroviricota</taxon>
        <taxon>Caudoviricetes</taxon>
        <taxon>Peduoviridae</taxon>
        <taxon>Maltschvirus</taxon>
        <taxon>Maltschvirus maltsch</taxon>
    </lineage>
</organism>